<dbReference type="GO" id="GO:0000139">
    <property type="term" value="C:Golgi membrane"/>
    <property type="evidence" value="ECO:0007669"/>
    <property type="project" value="TreeGrafter"/>
</dbReference>
<dbReference type="InterPro" id="IPR012341">
    <property type="entry name" value="6hp_glycosidase-like_sf"/>
</dbReference>
<keyword evidence="5" id="KW-1015">Disulfide bond</keyword>
<evidence type="ECO:0000256" key="4">
    <source>
        <dbReference type="ARBA" id="ARBA00022801"/>
    </source>
</evidence>
<dbReference type="GO" id="GO:0005509">
    <property type="term" value="F:calcium ion binding"/>
    <property type="evidence" value="ECO:0007669"/>
    <property type="project" value="InterPro"/>
</dbReference>
<dbReference type="EMBL" id="JADFTS010000009">
    <property type="protein sequence ID" value="KAF9588407.1"/>
    <property type="molecule type" value="Genomic_DNA"/>
</dbReference>
<dbReference type="SUPFAM" id="SSF48225">
    <property type="entry name" value="Seven-hairpin glycosidases"/>
    <property type="match status" value="1"/>
</dbReference>
<keyword evidence="7" id="KW-0175">Coiled coil</keyword>
<dbReference type="GO" id="GO:0004571">
    <property type="term" value="F:mannosyl-oligosaccharide 1,2-alpha-mannosidase activity"/>
    <property type="evidence" value="ECO:0007669"/>
    <property type="project" value="InterPro"/>
</dbReference>
<evidence type="ECO:0000256" key="7">
    <source>
        <dbReference type="SAM" id="Coils"/>
    </source>
</evidence>
<dbReference type="EC" id="3.2.1.-" evidence="6"/>
<evidence type="ECO:0000256" key="3">
    <source>
        <dbReference type="ARBA" id="ARBA00007658"/>
    </source>
</evidence>
<keyword evidence="4 6" id="KW-0378">Hydrolase</keyword>
<sequence>MARKSSTSSSSSNNRWRYILSSYYLKHTKRLVFLFISFVFLTFFVWDRQYLIREHEAEMTKLSQDLLRLQNQLQEFKSASGETMITNVLKDDPVDVQRRGKVKEAMLHAWTCYENYAWGQDELQTNNGVNSFGRLGATLIDSLDTLYIMGLDEQFQRARDLIILDGLGVAAIAGYAVFKELIFQPKEYKVYGKALERVQDDGQ</sequence>
<evidence type="ECO:0000256" key="6">
    <source>
        <dbReference type="RuleBase" id="RU361193"/>
    </source>
</evidence>
<accession>A0A835GYD7</accession>
<dbReference type="AlphaFoldDB" id="A0A835GYD7"/>
<dbReference type="InterPro" id="IPR001382">
    <property type="entry name" value="Glyco_hydro_47"/>
</dbReference>
<dbReference type="Proteomes" id="UP000631114">
    <property type="component" value="Unassembled WGS sequence"/>
</dbReference>
<keyword evidence="8" id="KW-1133">Transmembrane helix</keyword>
<evidence type="ECO:0000256" key="1">
    <source>
        <dbReference type="ARBA" id="ARBA00001913"/>
    </source>
</evidence>
<protein>
    <recommendedName>
        <fullName evidence="6">alpha-1,2-Mannosidase</fullName>
        <ecNumber evidence="6">3.2.1.-</ecNumber>
    </recommendedName>
</protein>
<evidence type="ECO:0000256" key="5">
    <source>
        <dbReference type="ARBA" id="ARBA00023157"/>
    </source>
</evidence>
<dbReference type="InterPro" id="IPR050749">
    <property type="entry name" value="Glycosyl_Hydrolase_47"/>
</dbReference>
<comment type="pathway">
    <text evidence="2">Protein modification; protein glycosylation.</text>
</comment>
<keyword evidence="8" id="KW-0472">Membrane</keyword>
<feature type="coiled-coil region" evidence="7">
    <location>
        <begin position="52"/>
        <end position="79"/>
    </location>
</feature>
<keyword evidence="8" id="KW-0812">Transmembrane</keyword>
<evidence type="ECO:0000256" key="8">
    <source>
        <dbReference type="SAM" id="Phobius"/>
    </source>
</evidence>
<gene>
    <name evidence="9" type="ORF">IFM89_009422</name>
</gene>
<dbReference type="PRINTS" id="PR00747">
    <property type="entry name" value="GLYHDRLASE47"/>
</dbReference>
<dbReference type="GO" id="GO:0005783">
    <property type="term" value="C:endoplasmic reticulum"/>
    <property type="evidence" value="ECO:0007669"/>
    <property type="project" value="TreeGrafter"/>
</dbReference>
<feature type="non-terminal residue" evidence="9">
    <location>
        <position position="203"/>
    </location>
</feature>
<dbReference type="InterPro" id="IPR036026">
    <property type="entry name" value="Seven-hairpin_glycosidases"/>
</dbReference>
<proteinExistence type="inferred from homology"/>
<reference evidence="9 10" key="1">
    <citation type="submission" date="2020-10" db="EMBL/GenBank/DDBJ databases">
        <title>The Coptis chinensis genome and diversification of protoberbering-type alkaloids.</title>
        <authorList>
            <person name="Wang B."/>
            <person name="Shu S."/>
            <person name="Song C."/>
            <person name="Liu Y."/>
        </authorList>
    </citation>
    <scope>NUCLEOTIDE SEQUENCE [LARGE SCALE GENOMIC DNA]</scope>
    <source>
        <strain evidence="9">HL-2020</strain>
        <tissue evidence="9">Leaf</tissue>
    </source>
</reference>
<dbReference type="Pfam" id="PF01532">
    <property type="entry name" value="Glyco_hydro_47"/>
    <property type="match status" value="1"/>
</dbReference>
<dbReference type="PANTHER" id="PTHR11742">
    <property type="entry name" value="MANNOSYL-OLIGOSACCHARIDE ALPHA-1,2-MANNOSIDASE-RELATED"/>
    <property type="match status" value="1"/>
</dbReference>
<evidence type="ECO:0000313" key="10">
    <source>
        <dbReference type="Proteomes" id="UP000631114"/>
    </source>
</evidence>
<comment type="similarity">
    <text evidence="3 6">Belongs to the glycosyl hydrolase 47 family.</text>
</comment>
<dbReference type="PANTHER" id="PTHR11742:SF6">
    <property type="entry name" value="MANNOSYL-OLIGOSACCHARIDE ALPHA-1,2-MANNOSIDASE IA-RELATED"/>
    <property type="match status" value="1"/>
</dbReference>
<comment type="caution">
    <text evidence="9">The sequence shown here is derived from an EMBL/GenBank/DDBJ whole genome shotgun (WGS) entry which is preliminary data.</text>
</comment>
<organism evidence="9 10">
    <name type="scientific">Coptis chinensis</name>
    <dbReference type="NCBI Taxonomy" id="261450"/>
    <lineage>
        <taxon>Eukaryota</taxon>
        <taxon>Viridiplantae</taxon>
        <taxon>Streptophyta</taxon>
        <taxon>Embryophyta</taxon>
        <taxon>Tracheophyta</taxon>
        <taxon>Spermatophyta</taxon>
        <taxon>Magnoliopsida</taxon>
        <taxon>Ranunculales</taxon>
        <taxon>Ranunculaceae</taxon>
        <taxon>Coptidoideae</taxon>
        <taxon>Coptis</taxon>
    </lineage>
</organism>
<evidence type="ECO:0000313" key="9">
    <source>
        <dbReference type="EMBL" id="KAF9588407.1"/>
    </source>
</evidence>
<name>A0A835GYD7_9MAGN</name>
<keyword evidence="6" id="KW-0326">Glycosidase</keyword>
<dbReference type="OrthoDB" id="8118055at2759"/>
<feature type="transmembrane region" description="Helical" evidence="8">
    <location>
        <begin position="30"/>
        <end position="46"/>
    </location>
</feature>
<comment type="cofactor">
    <cofactor evidence="1">
        <name>Ca(2+)</name>
        <dbReference type="ChEBI" id="CHEBI:29108"/>
    </cofactor>
</comment>
<evidence type="ECO:0000256" key="2">
    <source>
        <dbReference type="ARBA" id="ARBA00004922"/>
    </source>
</evidence>
<dbReference type="GO" id="GO:0005975">
    <property type="term" value="P:carbohydrate metabolic process"/>
    <property type="evidence" value="ECO:0007669"/>
    <property type="project" value="InterPro"/>
</dbReference>
<keyword evidence="10" id="KW-1185">Reference proteome</keyword>
<dbReference type="Gene3D" id="1.50.10.10">
    <property type="match status" value="1"/>
</dbReference>